<name>A0A482IH90_9CAUD</name>
<proteinExistence type="predicted"/>
<protein>
    <submittedName>
        <fullName evidence="1">Uncharacterized protein</fullName>
    </submittedName>
</protein>
<dbReference type="Proteomes" id="UP000294542">
    <property type="component" value="Segment"/>
</dbReference>
<sequence length="151" mass="17484">MPTKRKSLHKTTRSHKLQESFGSPFMPIKEHVMSEKKAFEVVLDSRHEPYEAYQLLVARINTLLRTGQGYHEVKLTKWQLYDNGLLIKGDDDVHISLLRHFYYDEQRNTFGGGFMAFEILEDLGRYYKVPDITEGMGENVGLVFTVTVTTP</sequence>
<accession>A0A482IH90</accession>
<evidence type="ECO:0000313" key="1">
    <source>
        <dbReference type="EMBL" id="QBP07381.1"/>
    </source>
</evidence>
<evidence type="ECO:0000313" key="2">
    <source>
        <dbReference type="Proteomes" id="UP000294542"/>
    </source>
</evidence>
<organism evidence="1 2">
    <name type="scientific">Erwinia phage Rebecca</name>
    <dbReference type="NCBI Taxonomy" id="2530026"/>
    <lineage>
        <taxon>Viruses</taxon>
        <taxon>Duplodnaviria</taxon>
        <taxon>Heunggongvirae</taxon>
        <taxon>Uroviricota</taxon>
        <taxon>Caudoviricetes</taxon>
        <taxon>Chimalliviridae</taxon>
        <taxon>Agricanvirus</taxon>
        <taxon>Agricanvirus ray</taxon>
    </lineage>
</organism>
<dbReference type="EMBL" id="MK514281">
    <property type="protein sequence ID" value="QBP07381.1"/>
    <property type="molecule type" value="Genomic_DNA"/>
</dbReference>
<gene>
    <name evidence="1" type="ORF">REBECCA_276</name>
</gene>
<reference evidence="1 2" key="1">
    <citation type="submission" date="2019-02" db="EMBL/GenBank/DDBJ databases">
        <authorList>
            <person name="Eardley R."/>
            <person name="Sharma R."/>
            <person name="Beatty N."/>
            <person name="Choi M.C."/>
            <person name="Duncan S."/>
            <person name="Fajardo C.P."/>
            <person name="Ferguson H.P."/>
            <person name="Kruger J.L."/>
            <person name="Webb C.J."/>
            <person name="Grose J.H."/>
        </authorList>
    </citation>
    <scope>NUCLEOTIDE SEQUENCE [LARGE SCALE GENOMIC DNA]</scope>
</reference>